<dbReference type="PANTHER" id="PTHR15492">
    <property type="entry name" value="CYCLIN D1-BINDING PROTEIN 1"/>
    <property type="match status" value="1"/>
</dbReference>
<name>A0A7H9B739_ZYGMR</name>
<feature type="compositionally biased region" description="Acidic residues" evidence="7">
    <location>
        <begin position="207"/>
        <end position="219"/>
    </location>
</feature>
<dbReference type="InterPro" id="IPR049317">
    <property type="entry name" value="GCIP-like_N"/>
</dbReference>
<dbReference type="AlphaFoldDB" id="A0A7H9B739"/>
<keyword evidence="5" id="KW-0539">Nucleus</keyword>
<comment type="subcellular location">
    <subcellularLocation>
        <location evidence="2">Cytoplasm</location>
    </subcellularLocation>
    <subcellularLocation>
        <location evidence="1">Nucleus</location>
    </subcellularLocation>
</comment>
<dbReference type="OrthoDB" id="4088536at2759"/>
<evidence type="ECO:0000259" key="9">
    <source>
        <dbReference type="Pfam" id="PF20936"/>
    </source>
</evidence>
<keyword evidence="4" id="KW-0963">Cytoplasm</keyword>
<reference evidence="10 11" key="1">
    <citation type="submission" date="2020-07" db="EMBL/GenBank/DDBJ databases">
        <title>The yeast mating-type switching endonuclease HO is a domesticated member of an unorthodox homing genetic element family.</title>
        <authorList>
            <person name="Coughlan A.Y."/>
            <person name="Lombardi L."/>
            <person name="Braun-Galleani S."/>
            <person name="Martos A.R."/>
            <person name="Galeote V."/>
            <person name="Bigey F."/>
            <person name="Dequin S."/>
            <person name="Byrne K.P."/>
            <person name="Wolfe K.H."/>
        </authorList>
    </citation>
    <scope>NUCLEOTIDE SEQUENCE [LARGE SCALE GENOMIC DNA]</scope>
    <source>
        <strain evidence="10 11">NRRL Y-6702</strain>
    </source>
</reference>
<feature type="region of interest" description="Disordered" evidence="7">
    <location>
        <begin position="199"/>
        <end position="226"/>
    </location>
</feature>
<evidence type="ECO:0000256" key="3">
    <source>
        <dbReference type="ARBA" id="ARBA00008940"/>
    </source>
</evidence>
<comment type="similarity">
    <text evidence="3">Belongs to the CCNDBP1 family.</text>
</comment>
<dbReference type="KEGG" id="zmk:HG535_0G02340"/>
<evidence type="ECO:0000256" key="1">
    <source>
        <dbReference type="ARBA" id="ARBA00004123"/>
    </source>
</evidence>
<evidence type="ECO:0000259" key="8">
    <source>
        <dbReference type="Pfam" id="PF13324"/>
    </source>
</evidence>
<evidence type="ECO:0000313" key="11">
    <source>
        <dbReference type="Proteomes" id="UP000509704"/>
    </source>
</evidence>
<evidence type="ECO:0000256" key="2">
    <source>
        <dbReference type="ARBA" id="ARBA00004496"/>
    </source>
</evidence>
<dbReference type="Gene3D" id="1.20.1410.10">
    <property type="entry name" value="I/LWEQ domain"/>
    <property type="match status" value="1"/>
</dbReference>
<dbReference type="Proteomes" id="UP000509704">
    <property type="component" value="Chromosome 7"/>
</dbReference>
<organism evidence="10 11">
    <name type="scientific">Zygotorulaspora mrakii</name>
    <name type="common">Zygosaccharomyces mrakii</name>
    <dbReference type="NCBI Taxonomy" id="42260"/>
    <lineage>
        <taxon>Eukaryota</taxon>
        <taxon>Fungi</taxon>
        <taxon>Dikarya</taxon>
        <taxon>Ascomycota</taxon>
        <taxon>Saccharomycotina</taxon>
        <taxon>Saccharomycetes</taxon>
        <taxon>Saccharomycetales</taxon>
        <taxon>Saccharomycetaceae</taxon>
        <taxon>Zygotorulaspora</taxon>
    </lineage>
</organism>
<evidence type="ECO:0000256" key="4">
    <source>
        <dbReference type="ARBA" id="ARBA00022490"/>
    </source>
</evidence>
<dbReference type="InterPro" id="IPR049318">
    <property type="entry name" value="GCIP_C"/>
</dbReference>
<feature type="domain" description="Cyclin-D1-binding protein 1-like C-terminal" evidence="9">
    <location>
        <begin position="212"/>
        <end position="322"/>
    </location>
</feature>
<sequence length="351" mass="40316">MTDAVTDKDKLLELLQSNRSCIRPYKTADSLFDLSSSTSLKDSDPITEIKKLSQIIKAHSTKIGIICQEDKFYRNLSAVFNELKSFNDKIFMLLSLLPLFHKDKEDKWAQFFIQTLNSLVINLLNGISTLYDEIDRLLNGTDNEKDQRLYAVGLIWAACDSLDNLAHKGNFQILADNIRNNCSLVDDVMEDISSWLEDPQMGNDLLLGDEDEEDDDNDEDSSRSQDGQEILEQMKCFLKDWETNLKMIKLLLSSFAKSLSSNIYTSKDSKGSTLDKLNDIQHKVIEQIDELISDFLVSDLSFNSDDFEDDIAQLNESLRKMVDTIKILNKSDPKKSKWIQVWENKYFQEKS</sequence>
<evidence type="ECO:0000256" key="5">
    <source>
        <dbReference type="ARBA" id="ARBA00023242"/>
    </source>
</evidence>
<keyword evidence="11" id="KW-1185">Reference proteome</keyword>
<accession>A0A7H9B739</accession>
<dbReference type="Pfam" id="PF20936">
    <property type="entry name" value="GCIP_C"/>
    <property type="match status" value="1"/>
</dbReference>
<dbReference type="PANTHER" id="PTHR15492:SF1">
    <property type="entry name" value="CYCLIN-D1-BINDING PROTEIN 1"/>
    <property type="match status" value="1"/>
</dbReference>
<dbReference type="RefSeq" id="XP_037146075.1">
    <property type="nucleotide sequence ID" value="XM_037290180.1"/>
</dbReference>
<dbReference type="GO" id="GO:0005634">
    <property type="term" value="C:nucleus"/>
    <property type="evidence" value="ECO:0007669"/>
    <property type="project" value="UniProtKB-SubCell"/>
</dbReference>
<feature type="domain" description="Cyclin-D1-binding protein 1-like N-terminal" evidence="8">
    <location>
        <begin position="48"/>
        <end position="198"/>
    </location>
</feature>
<keyword evidence="6" id="KW-0131">Cell cycle</keyword>
<evidence type="ECO:0000313" key="10">
    <source>
        <dbReference type="EMBL" id="QLG74350.1"/>
    </source>
</evidence>
<gene>
    <name evidence="10" type="ORF">HG535_0G02340</name>
</gene>
<evidence type="ECO:0000256" key="6">
    <source>
        <dbReference type="ARBA" id="ARBA00023306"/>
    </source>
</evidence>
<dbReference type="InterPro" id="IPR026907">
    <property type="entry name" value="GCIP-like"/>
</dbReference>
<dbReference type="GO" id="GO:0005737">
    <property type="term" value="C:cytoplasm"/>
    <property type="evidence" value="ECO:0007669"/>
    <property type="project" value="UniProtKB-SubCell"/>
</dbReference>
<dbReference type="GeneID" id="59238133"/>
<protein>
    <submittedName>
        <fullName evidence="10">Uncharacterized protein</fullName>
    </submittedName>
</protein>
<proteinExistence type="inferred from homology"/>
<evidence type="ECO:0000256" key="7">
    <source>
        <dbReference type="SAM" id="MobiDB-lite"/>
    </source>
</evidence>
<dbReference type="EMBL" id="CP058610">
    <property type="protein sequence ID" value="QLG74350.1"/>
    <property type="molecule type" value="Genomic_DNA"/>
</dbReference>
<dbReference type="Pfam" id="PF13324">
    <property type="entry name" value="GCIP_N"/>
    <property type="match status" value="1"/>
</dbReference>